<protein>
    <submittedName>
        <fullName evidence="2">Uncharacterized protein</fullName>
    </submittedName>
</protein>
<feature type="transmembrane region" description="Helical" evidence="1">
    <location>
        <begin position="26"/>
        <end position="44"/>
    </location>
</feature>
<name>A0ABT6F1D7_9SYNE</name>
<keyword evidence="1" id="KW-0812">Transmembrane</keyword>
<dbReference type="Proteomes" id="UP001154265">
    <property type="component" value="Unassembled WGS sequence"/>
</dbReference>
<evidence type="ECO:0000313" key="3">
    <source>
        <dbReference type="Proteomes" id="UP001154265"/>
    </source>
</evidence>
<accession>A0ABT6F1D7</accession>
<reference evidence="2" key="2">
    <citation type="submission" date="2022-01" db="EMBL/GenBank/DDBJ databases">
        <authorList>
            <person name="Zivanovic Y."/>
            <person name="Moreira D."/>
            <person name="Lopez-Garcia P."/>
        </authorList>
    </citation>
    <scope>NUCLEOTIDE SEQUENCE</scope>
    <source>
        <strain evidence="2">G9</strain>
    </source>
</reference>
<dbReference type="RefSeq" id="WP_277867504.1">
    <property type="nucleotide sequence ID" value="NZ_JAKKUT010000002.1"/>
</dbReference>
<keyword evidence="1" id="KW-1133">Transmembrane helix</keyword>
<gene>
    <name evidence="2" type="ORF">L3556_11965</name>
</gene>
<keyword evidence="1" id="KW-0472">Membrane</keyword>
<comment type="caution">
    <text evidence="2">The sequence shown here is derived from an EMBL/GenBank/DDBJ whole genome shotgun (WGS) entry which is preliminary data.</text>
</comment>
<evidence type="ECO:0000313" key="2">
    <source>
        <dbReference type="EMBL" id="MDG2991642.1"/>
    </source>
</evidence>
<organism evidence="2 3">
    <name type="scientific">Candidatus Synechococcus calcipolaris G9</name>
    <dbReference type="NCBI Taxonomy" id="1497997"/>
    <lineage>
        <taxon>Bacteria</taxon>
        <taxon>Bacillati</taxon>
        <taxon>Cyanobacteriota</taxon>
        <taxon>Cyanophyceae</taxon>
        <taxon>Synechococcales</taxon>
        <taxon>Synechococcaceae</taxon>
        <taxon>Synechococcus</taxon>
    </lineage>
</organism>
<sequence length="267" mass="29914">MTLSLYSAIATVSVKGGFTEPRQGRLGVLLGLLGLCLGVCLGAIRLDFENQGHFNDFDSEFLIASFMRCFTQVITTSIGDDVLRRARDFAEKVAPTVGTGGVYMDTHQKNVTKIQQDHYVSKVGEEAVKQVFEHLGKTIQGPDYKIYQGKQKSWDSDLVVEGIDLAVKTQTKERASQFGLSWTFQASGQRTDPILNQPNAWVCFVEFDEQHRQCCVYPAYQIKELVFGEPKLAKLKGLKKIIYARTLPPLKPLNMKRLNTSKSLKIT</sequence>
<proteinExistence type="predicted"/>
<evidence type="ECO:0000256" key="1">
    <source>
        <dbReference type="SAM" id="Phobius"/>
    </source>
</evidence>
<reference evidence="2" key="1">
    <citation type="journal article" date="2022" name="Genome Biol. Evol.">
        <title>A New Gene Family Diagnostic for Intracellular Biomineralization of Amorphous Ca Carbonates by Cyanobacteria.</title>
        <authorList>
            <person name="Benzerara K."/>
            <person name="Duprat E."/>
            <person name="Bitard-Feildel T."/>
            <person name="Caumes G."/>
            <person name="Cassier-Chauvat C."/>
            <person name="Chauvat F."/>
            <person name="Dezi M."/>
            <person name="Diop S.I."/>
            <person name="Gaschignard G."/>
            <person name="Gorgen S."/>
            <person name="Gugger M."/>
            <person name="Lopez-Garcia P."/>
            <person name="Millet M."/>
            <person name="Skouri-Panet F."/>
            <person name="Moreira D."/>
            <person name="Callebaut I."/>
        </authorList>
    </citation>
    <scope>NUCLEOTIDE SEQUENCE</scope>
    <source>
        <strain evidence="2">G9</strain>
    </source>
</reference>
<dbReference type="EMBL" id="JAKKUT010000002">
    <property type="protein sequence ID" value="MDG2991642.1"/>
    <property type="molecule type" value="Genomic_DNA"/>
</dbReference>
<keyword evidence="3" id="KW-1185">Reference proteome</keyword>